<sequence length="214" mass="22775">MASLNTVPVDDHRSPLPSAGRDATQKGIEKKLTTSDLLDSINSKIPPPDTVLEELKILRAIHKQLRSESTKIQFLWNAFLQIMGIVFVIIFGVFSVMAYKIGQRANTQASEANQLALLSLCFGSNSSIAEALCGDVFQRAAQTVPVLVTQVMGPVPVVPENSSSTPSPGSGLGESDKIAVGVGVCAVLSIVLGVLVGIWKQKFENETPTSTSRA</sequence>
<feature type="transmembrane region" description="Helical" evidence="2">
    <location>
        <begin position="178"/>
        <end position="199"/>
    </location>
</feature>
<name>A0A2J6QQY4_9HELO</name>
<evidence type="ECO:0000256" key="1">
    <source>
        <dbReference type="SAM" id="MobiDB-lite"/>
    </source>
</evidence>
<keyword evidence="2" id="KW-0472">Membrane</keyword>
<protein>
    <submittedName>
        <fullName evidence="3">Uncharacterized protein</fullName>
    </submittedName>
</protein>
<feature type="region of interest" description="Disordered" evidence="1">
    <location>
        <begin position="1"/>
        <end position="25"/>
    </location>
</feature>
<keyword evidence="4" id="KW-1185">Reference proteome</keyword>
<proteinExistence type="predicted"/>
<reference evidence="3 4" key="1">
    <citation type="submission" date="2016-05" db="EMBL/GenBank/DDBJ databases">
        <title>A degradative enzymes factory behind the ericoid mycorrhizal symbiosis.</title>
        <authorList>
            <consortium name="DOE Joint Genome Institute"/>
            <person name="Martino E."/>
            <person name="Morin E."/>
            <person name="Grelet G."/>
            <person name="Kuo A."/>
            <person name="Kohler A."/>
            <person name="Daghino S."/>
            <person name="Barry K."/>
            <person name="Choi C."/>
            <person name="Cichocki N."/>
            <person name="Clum A."/>
            <person name="Copeland A."/>
            <person name="Hainaut M."/>
            <person name="Haridas S."/>
            <person name="Labutti K."/>
            <person name="Lindquist E."/>
            <person name="Lipzen A."/>
            <person name="Khouja H.-R."/>
            <person name="Murat C."/>
            <person name="Ohm R."/>
            <person name="Olson A."/>
            <person name="Spatafora J."/>
            <person name="Veneault-Fourrey C."/>
            <person name="Henrissat B."/>
            <person name="Grigoriev I."/>
            <person name="Martin F."/>
            <person name="Perotto S."/>
        </authorList>
    </citation>
    <scope>NUCLEOTIDE SEQUENCE [LARGE SCALE GENOMIC DNA]</scope>
    <source>
        <strain evidence="3 4">UAMH 7357</strain>
    </source>
</reference>
<accession>A0A2J6QQY4</accession>
<dbReference type="EMBL" id="KZ613464">
    <property type="protein sequence ID" value="PMD28679.1"/>
    <property type="molecule type" value="Genomic_DNA"/>
</dbReference>
<keyword evidence="2" id="KW-1133">Transmembrane helix</keyword>
<evidence type="ECO:0000313" key="4">
    <source>
        <dbReference type="Proteomes" id="UP000235672"/>
    </source>
</evidence>
<feature type="transmembrane region" description="Helical" evidence="2">
    <location>
        <begin position="74"/>
        <end position="99"/>
    </location>
</feature>
<dbReference type="AlphaFoldDB" id="A0A2J6QQY4"/>
<keyword evidence="2" id="KW-0812">Transmembrane</keyword>
<gene>
    <name evidence="3" type="ORF">NA56DRAFT_640267</name>
</gene>
<dbReference type="OrthoDB" id="3553727at2759"/>
<evidence type="ECO:0000313" key="3">
    <source>
        <dbReference type="EMBL" id="PMD28679.1"/>
    </source>
</evidence>
<dbReference type="Proteomes" id="UP000235672">
    <property type="component" value="Unassembled WGS sequence"/>
</dbReference>
<organism evidence="3 4">
    <name type="scientific">Hyaloscypha hepaticicola</name>
    <dbReference type="NCBI Taxonomy" id="2082293"/>
    <lineage>
        <taxon>Eukaryota</taxon>
        <taxon>Fungi</taxon>
        <taxon>Dikarya</taxon>
        <taxon>Ascomycota</taxon>
        <taxon>Pezizomycotina</taxon>
        <taxon>Leotiomycetes</taxon>
        <taxon>Helotiales</taxon>
        <taxon>Hyaloscyphaceae</taxon>
        <taxon>Hyaloscypha</taxon>
    </lineage>
</organism>
<evidence type="ECO:0000256" key="2">
    <source>
        <dbReference type="SAM" id="Phobius"/>
    </source>
</evidence>